<dbReference type="SUPFAM" id="SSF52058">
    <property type="entry name" value="L domain-like"/>
    <property type="match status" value="1"/>
</dbReference>
<evidence type="ECO:0000313" key="23">
    <source>
        <dbReference type="EMBL" id="KAL0337168.1"/>
    </source>
</evidence>
<evidence type="ECO:0000256" key="20">
    <source>
        <dbReference type="SAM" id="MobiDB-lite"/>
    </source>
</evidence>
<keyword evidence="15 23" id="KW-0675">Receptor</keyword>
<name>A0AAW2N2A5_9LAMI</name>
<evidence type="ECO:0000256" key="11">
    <source>
        <dbReference type="ARBA" id="ARBA00022777"/>
    </source>
</evidence>
<comment type="catalytic activity">
    <reaction evidence="18">
        <text>L-seryl-[protein] + ATP = O-phospho-L-seryl-[protein] + ADP + H(+)</text>
        <dbReference type="Rhea" id="RHEA:17989"/>
        <dbReference type="Rhea" id="RHEA-COMP:9863"/>
        <dbReference type="Rhea" id="RHEA-COMP:11604"/>
        <dbReference type="ChEBI" id="CHEBI:15378"/>
        <dbReference type="ChEBI" id="CHEBI:29999"/>
        <dbReference type="ChEBI" id="CHEBI:30616"/>
        <dbReference type="ChEBI" id="CHEBI:83421"/>
        <dbReference type="ChEBI" id="CHEBI:456216"/>
        <dbReference type="EC" id="2.7.11.1"/>
    </reaction>
</comment>
<dbReference type="InterPro" id="IPR046959">
    <property type="entry name" value="PRK1-6/SRF4-like"/>
</dbReference>
<feature type="compositionally biased region" description="Low complexity" evidence="20">
    <location>
        <begin position="340"/>
        <end position="353"/>
    </location>
</feature>
<dbReference type="InterPro" id="IPR001611">
    <property type="entry name" value="Leu-rich_rpt"/>
</dbReference>
<keyword evidence="11 23" id="KW-0418">Kinase</keyword>
<evidence type="ECO:0000256" key="6">
    <source>
        <dbReference type="ARBA" id="ARBA00022679"/>
    </source>
</evidence>
<feature type="domain" description="Protein kinase" evidence="22">
    <location>
        <begin position="404"/>
        <end position="689"/>
    </location>
</feature>
<evidence type="ECO:0000256" key="13">
    <source>
        <dbReference type="ARBA" id="ARBA00022989"/>
    </source>
</evidence>
<protein>
    <recommendedName>
        <fullName evidence="3">non-specific serine/threonine protein kinase</fullName>
        <ecNumber evidence="3">2.7.11.1</ecNumber>
    </recommendedName>
</protein>
<sequence>MFTTLGFIFPHSFLSRRPFSFLLVPPKGAHMCVRAPPPPLLLSSSSCFATSMARKRVILSTRSSSNVVMLLIVVVFLHFVVSLGEGEGDADGLLKFKESLKNADKLSNWDRAKGPCDGNIEIWTGVLCEKGYVWGLKLENVGLSGTIDVDALTKMQNLRTISIMNNEFEGTLPNIAKLGALKTAYFSYNKFSGEIPAATFSGMSSLKKLHLDNNQFSGPIPGVLAELPKLMELNLQNNQFEGPIPNFQPDRLKSFNFSSNKLSGEIPPNLINANGSLFSGNEGLCGAPLQPCAIAGRGSPSGPPVAIIAGVAVGVVVVLVAVVIVMISLRKKDSQEPGQAAAAAGNAGAQAQNKDATARDLDRMEQGRASPAPSASPDHHSKQNVKLTFLREGGEQFDLPDLLKASAEVLGSGIFGSTYKAGLPSGKMMVVKRFKHMNGISKEEFNEHMRRLGRLSHQNVLPVVAFYYRKEEKLLVAEFADNLSLATQLHGKRSRKRPALDWPTRLNIVKGIAKGLQYLYNELPSLTAPHGHLKSSNVLLDGSFKPFLTDYALIPIVNQAYAQENMISYKAPEFKETRKINKKTDIWSFGVLILEILTGRFPALQQSSGTDADLVAWVEAALKKEGGEEGGPVFDADMTGTNNAHGEMMKLLKIGLNCCQADMEMRPEIKEVVEKIDEIKEMDVDDDFYSSYTSDGDMRSSRGLSDDFKTINV</sequence>
<dbReference type="EMBL" id="JACGWM010000012">
    <property type="protein sequence ID" value="KAL0337168.1"/>
    <property type="molecule type" value="Genomic_DNA"/>
</dbReference>
<dbReference type="AlphaFoldDB" id="A0AAW2N2A5"/>
<evidence type="ECO:0000256" key="18">
    <source>
        <dbReference type="ARBA" id="ARBA00048679"/>
    </source>
</evidence>
<dbReference type="PANTHER" id="PTHR48007">
    <property type="entry name" value="LEUCINE-RICH REPEAT RECEPTOR-LIKE PROTEIN KINASE PXC1"/>
    <property type="match status" value="1"/>
</dbReference>
<dbReference type="InterPro" id="IPR017441">
    <property type="entry name" value="Protein_kinase_ATP_BS"/>
</dbReference>
<dbReference type="Pfam" id="PF00560">
    <property type="entry name" value="LRR_1"/>
    <property type="match status" value="1"/>
</dbReference>
<evidence type="ECO:0000256" key="8">
    <source>
        <dbReference type="ARBA" id="ARBA00022729"/>
    </source>
</evidence>
<evidence type="ECO:0000259" key="22">
    <source>
        <dbReference type="PROSITE" id="PS50011"/>
    </source>
</evidence>
<dbReference type="GO" id="GO:0004674">
    <property type="term" value="F:protein serine/threonine kinase activity"/>
    <property type="evidence" value="ECO:0007669"/>
    <property type="project" value="UniProtKB-EC"/>
</dbReference>
<dbReference type="SUPFAM" id="SSF56112">
    <property type="entry name" value="Protein kinase-like (PK-like)"/>
    <property type="match status" value="1"/>
</dbReference>
<evidence type="ECO:0000256" key="9">
    <source>
        <dbReference type="ARBA" id="ARBA00022737"/>
    </source>
</evidence>
<keyword evidence="13 21" id="KW-1133">Transmembrane helix</keyword>
<feature type="binding site" evidence="19">
    <location>
        <position position="432"/>
    </location>
    <ligand>
        <name>ATP</name>
        <dbReference type="ChEBI" id="CHEBI:30616"/>
    </ligand>
</feature>
<feature type="region of interest" description="Disordered" evidence="20">
    <location>
        <begin position="340"/>
        <end position="382"/>
    </location>
</feature>
<dbReference type="PROSITE" id="PS50011">
    <property type="entry name" value="PROTEIN_KINASE_DOM"/>
    <property type="match status" value="1"/>
</dbReference>
<comment type="caution">
    <text evidence="23">The sequence shown here is derived from an EMBL/GenBank/DDBJ whole genome shotgun (WGS) entry which is preliminary data.</text>
</comment>
<dbReference type="Pfam" id="PF08263">
    <property type="entry name" value="LRRNT_2"/>
    <property type="match status" value="1"/>
</dbReference>
<dbReference type="InterPro" id="IPR000719">
    <property type="entry name" value="Prot_kinase_dom"/>
</dbReference>
<evidence type="ECO:0000256" key="5">
    <source>
        <dbReference type="ARBA" id="ARBA00022614"/>
    </source>
</evidence>
<feature type="compositionally biased region" description="Basic and acidic residues" evidence="20">
    <location>
        <begin position="356"/>
        <end position="366"/>
    </location>
</feature>
<keyword evidence="6" id="KW-0808">Transferase</keyword>
<feature type="region of interest" description="Disordered" evidence="20">
    <location>
        <begin position="693"/>
        <end position="713"/>
    </location>
</feature>
<reference evidence="23" key="1">
    <citation type="submission" date="2020-06" db="EMBL/GenBank/DDBJ databases">
        <authorList>
            <person name="Li T."/>
            <person name="Hu X."/>
            <person name="Zhang T."/>
            <person name="Song X."/>
            <person name="Zhang H."/>
            <person name="Dai N."/>
            <person name="Sheng W."/>
            <person name="Hou X."/>
            <person name="Wei L."/>
        </authorList>
    </citation>
    <scope>NUCLEOTIDE SEQUENCE</scope>
    <source>
        <strain evidence="23">KEN8</strain>
        <tissue evidence="23">Leaf</tissue>
    </source>
</reference>
<evidence type="ECO:0000256" key="17">
    <source>
        <dbReference type="ARBA" id="ARBA00047899"/>
    </source>
</evidence>
<dbReference type="FunFam" id="3.80.10.10:FF:000400">
    <property type="entry name" value="Nuclear pore complex protein NUP107"/>
    <property type="match status" value="1"/>
</dbReference>
<keyword evidence="12 19" id="KW-0067">ATP-binding</keyword>
<dbReference type="GO" id="GO:0005524">
    <property type="term" value="F:ATP binding"/>
    <property type="evidence" value="ECO:0007669"/>
    <property type="project" value="UniProtKB-UniRule"/>
</dbReference>
<dbReference type="Pfam" id="PF07714">
    <property type="entry name" value="PK_Tyr_Ser-Thr"/>
    <property type="match status" value="1"/>
</dbReference>
<evidence type="ECO:0000256" key="10">
    <source>
        <dbReference type="ARBA" id="ARBA00022741"/>
    </source>
</evidence>
<keyword evidence="4" id="KW-0597">Phosphoprotein</keyword>
<dbReference type="GO" id="GO:0016020">
    <property type="term" value="C:membrane"/>
    <property type="evidence" value="ECO:0007669"/>
    <property type="project" value="UniProtKB-SubCell"/>
</dbReference>
<dbReference type="EC" id="2.7.11.1" evidence="3"/>
<dbReference type="PROSITE" id="PS00107">
    <property type="entry name" value="PROTEIN_KINASE_ATP"/>
    <property type="match status" value="1"/>
</dbReference>
<evidence type="ECO:0000256" key="15">
    <source>
        <dbReference type="ARBA" id="ARBA00023170"/>
    </source>
</evidence>
<accession>A0AAW2N2A5</accession>
<feature type="compositionally biased region" description="Basic and acidic residues" evidence="20">
    <location>
        <begin position="696"/>
        <end position="713"/>
    </location>
</feature>
<feature type="transmembrane region" description="Helical" evidence="21">
    <location>
        <begin position="305"/>
        <end position="329"/>
    </location>
</feature>
<dbReference type="Pfam" id="PF13855">
    <property type="entry name" value="LRR_8"/>
    <property type="match status" value="1"/>
</dbReference>
<evidence type="ECO:0000256" key="4">
    <source>
        <dbReference type="ARBA" id="ARBA00022553"/>
    </source>
</evidence>
<dbReference type="PANTHER" id="PTHR48007:SF64">
    <property type="entry name" value="POLLEN RECEPTOR-LIKE KINASE 1"/>
    <property type="match status" value="1"/>
</dbReference>
<keyword evidence="7 21" id="KW-0812">Transmembrane</keyword>
<dbReference type="Gene3D" id="3.80.10.10">
    <property type="entry name" value="Ribonuclease Inhibitor"/>
    <property type="match status" value="2"/>
</dbReference>
<dbReference type="InterPro" id="IPR011009">
    <property type="entry name" value="Kinase-like_dom_sf"/>
</dbReference>
<dbReference type="InterPro" id="IPR001245">
    <property type="entry name" value="Ser-Thr/Tyr_kinase_cat_dom"/>
</dbReference>
<dbReference type="InterPro" id="IPR013210">
    <property type="entry name" value="LRR_N_plant-typ"/>
</dbReference>
<comment type="catalytic activity">
    <reaction evidence="17">
        <text>L-threonyl-[protein] + ATP = O-phospho-L-threonyl-[protein] + ADP + H(+)</text>
        <dbReference type="Rhea" id="RHEA:46608"/>
        <dbReference type="Rhea" id="RHEA-COMP:11060"/>
        <dbReference type="Rhea" id="RHEA-COMP:11605"/>
        <dbReference type="ChEBI" id="CHEBI:15378"/>
        <dbReference type="ChEBI" id="CHEBI:30013"/>
        <dbReference type="ChEBI" id="CHEBI:30616"/>
        <dbReference type="ChEBI" id="CHEBI:61977"/>
        <dbReference type="ChEBI" id="CHEBI:456216"/>
        <dbReference type="EC" id="2.7.11.1"/>
    </reaction>
</comment>
<keyword evidence="10 19" id="KW-0547">Nucleotide-binding</keyword>
<gene>
    <name evidence="23" type="ORF">Scaly_1991900</name>
</gene>
<dbReference type="InterPro" id="IPR032675">
    <property type="entry name" value="LRR_dom_sf"/>
</dbReference>
<dbReference type="FunFam" id="3.30.200.20:FF:000307">
    <property type="entry name" value="pollen receptor-like kinase 1"/>
    <property type="match status" value="1"/>
</dbReference>
<keyword evidence="14 21" id="KW-0472">Membrane</keyword>
<keyword evidence="9" id="KW-0677">Repeat</keyword>
<comment type="similarity">
    <text evidence="2">Belongs to the protein kinase superfamily. Ser/Thr protein kinase family.</text>
</comment>
<evidence type="ECO:0000256" key="7">
    <source>
        <dbReference type="ARBA" id="ARBA00022692"/>
    </source>
</evidence>
<reference evidence="23" key="2">
    <citation type="journal article" date="2024" name="Plant">
        <title>Genomic evolution and insights into agronomic trait innovations of Sesamum species.</title>
        <authorList>
            <person name="Miao H."/>
            <person name="Wang L."/>
            <person name="Qu L."/>
            <person name="Liu H."/>
            <person name="Sun Y."/>
            <person name="Le M."/>
            <person name="Wang Q."/>
            <person name="Wei S."/>
            <person name="Zheng Y."/>
            <person name="Lin W."/>
            <person name="Duan Y."/>
            <person name="Cao H."/>
            <person name="Xiong S."/>
            <person name="Wang X."/>
            <person name="Wei L."/>
            <person name="Li C."/>
            <person name="Ma Q."/>
            <person name="Ju M."/>
            <person name="Zhao R."/>
            <person name="Li G."/>
            <person name="Mu C."/>
            <person name="Tian Q."/>
            <person name="Mei H."/>
            <person name="Zhang T."/>
            <person name="Gao T."/>
            <person name="Zhang H."/>
        </authorList>
    </citation>
    <scope>NUCLEOTIDE SEQUENCE</scope>
    <source>
        <strain evidence="23">KEN8</strain>
    </source>
</reference>
<dbReference type="Gene3D" id="3.30.200.20">
    <property type="entry name" value="Phosphorylase Kinase, domain 1"/>
    <property type="match status" value="1"/>
</dbReference>
<dbReference type="Gene3D" id="1.10.510.10">
    <property type="entry name" value="Transferase(Phosphotransferase) domain 1"/>
    <property type="match status" value="1"/>
</dbReference>
<evidence type="ECO:0000256" key="3">
    <source>
        <dbReference type="ARBA" id="ARBA00012513"/>
    </source>
</evidence>
<organism evidence="23">
    <name type="scientific">Sesamum calycinum</name>
    <dbReference type="NCBI Taxonomy" id="2727403"/>
    <lineage>
        <taxon>Eukaryota</taxon>
        <taxon>Viridiplantae</taxon>
        <taxon>Streptophyta</taxon>
        <taxon>Embryophyta</taxon>
        <taxon>Tracheophyta</taxon>
        <taxon>Spermatophyta</taxon>
        <taxon>Magnoliopsida</taxon>
        <taxon>eudicotyledons</taxon>
        <taxon>Gunneridae</taxon>
        <taxon>Pentapetalae</taxon>
        <taxon>asterids</taxon>
        <taxon>lamiids</taxon>
        <taxon>Lamiales</taxon>
        <taxon>Pedaliaceae</taxon>
        <taxon>Sesamum</taxon>
    </lineage>
</organism>
<proteinExistence type="inferred from homology"/>
<evidence type="ECO:0000256" key="2">
    <source>
        <dbReference type="ARBA" id="ARBA00008684"/>
    </source>
</evidence>
<evidence type="ECO:0000256" key="1">
    <source>
        <dbReference type="ARBA" id="ARBA00004167"/>
    </source>
</evidence>
<evidence type="ECO:0000256" key="16">
    <source>
        <dbReference type="ARBA" id="ARBA00023180"/>
    </source>
</evidence>
<keyword evidence="16" id="KW-0325">Glycoprotein</keyword>
<evidence type="ECO:0000256" key="14">
    <source>
        <dbReference type="ARBA" id="ARBA00023136"/>
    </source>
</evidence>
<comment type="subcellular location">
    <subcellularLocation>
        <location evidence="1">Membrane</location>
        <topology evidence="1">Single-pass membrane protein</topology>
    </subcellularLocation>
</comment>
<keyword evidence="8" id="KW-0732">Signal</keyword>
<evidence type="ECO:0000256" key="19">
    <source>
        <dbReference type="PROSITE-ProRule" id="PRU10141"/>
    </source>
</evidence>
<evidence type="ECO:0000256" key="21">
    <source>
        <dbReference type="SAM" id="Phobius"/>
    </source>
</evidence>
<dbReference type="FunFam" id="1.10.510.10:FF:000480">
    <property type="entry name" value="Pollen receptor-like kinase 1"/>
    <property type="match status" value="1"/>
</dbReference>
<evidence type="ECO:0000256" key="12">
    <source>
        <dbReference type="ARBA" id="ARBA00022840"/>
    </source>
</evidence>
<keyword evidence="5" id="KW-0433">Leucine-rich repeat</keyword>